<gene>
    <name evidence="17" type="primary">mrdA</name>
    <name evidence="17" type="ORF">G6047_04055</name>
</gene>
<dbReference type="PANTHER" id="PTHR30627">
    <property type="entry name" value="PEPTIDOGLYCAN D,D-TRANSPEPTIDASE"/>
    <property type="match status" value="1"/>
</dbReference>
<dbReference type="Gene3D" id="3.40.710.10">
    <property type="entry name" value="DD-peptidase/beta-lactamase superfamily"/>
    <property type="match status" value="1"/>
</dbReference>
<dbReference type="GO" id="GO:0008360">
    <property type="term" value="P:regulation of cell shape"/>
    <property type="evidence" value="ECO:0007669"/>
    <property type="project" value="UniProtKB-KW"/>
</dbReference>
<evidence type="ECO:0000256" key="4">
    <source>
        <dbReference type="ARBA" id="ARBA00022519"/>
    </source>
</evidence>
<feature type="domain" description="Penicillin-binding protein transpeptidase" evidence="15">
    <location>
        <begin position="247"/>
        <end position="575"/>
    </location>
</feature>
<evidence type="ECO:0000256" key="14">
    <source>
        <dbReference type="SAM" id="MobiDB-lite"/>
    </source>
</evidence>
<organism evidence="17 18">
    <name type="scientific">Flavobacterium silvaticum</name>
    <dbReference type="NCBI Taxonomy" id="1852020"/>
    <lineage>
        <taxon>Bacteria</taxon>
        <taxon>Pseudomonadati</taxon>
        <taxon>Bacteroidota</taxon>
        <taxon>Flavobacteriia</taxon>
        <taxon>Flavobacteriales</taxon>
        <taxon>Flavobacteriaceae</taxon>
        <taxon>Flavobacterium</taxon>
    </lineage>
</organism>
<keyword evidence="8 17" id="KW-0378">Hydrolase</keyword>
<name>A0A972JGS6_9FLAO</name>
<evidence type="ECO:0000256" key="8">
    <source>
        <dbReference type="ARBA" id="ARBA00022801"/>
    </source>
</evidence>
<evidence type="ECO:0000256" key="7">
    <source>
        <dbReference type="ARBA" id="ARBA00022692"/>
    </source>
</evidence>
<dbReference type="InterPro" id="IPR017790">
    <property type="entry name" value="Penicillin-binding_protein_2"/>
</dbReference>
<dbReference type="Gene3D" id="3.30.1390.30">
    <property type="entry name" value="Penicillin-binding protein 2a, domain 3"/>
    <property type="match status" value="1"/>
</dbReference>
<evidence type="ECO:0000313" key="17">
    <source>
        <dbReference type="EMBL" id="NMH27195.1"/>
    </source>
</evidence>
<dbReference type="GO" id="GO:0008658">
    <property type="term" value="F:penicillin binding"/>
    <property type="evidence" value="ECO:0007669"/>
    <property type="project" value="InterPro"/>
</dbReference>
<keyword evidence="4" id="KW-0997">Cell inner membrane</keyword>
<dbReference type="GO" id="GO:0009002">
    <property type="term" value="F:serine-type D-Ala-D-Ala carboxypeptidase activity"/>
    <property type="evidence" value="ECO:0007669"/>
    <property type="project" value="UniProtKB-EC"/>
</dbReference>
<keyword evidence="18" id="KW-1185">Reference proteome</keyword>
<dbReference type="EC" id="3.4.16.4" evidence="17"/>
<evidence type="ECO:0000256" key="5">
    <source>
        <dbReference type="ARBA" id="ARBA00022645"/>
    </source>
</evidence>
<evidence type="ECO:0000256" key="3">
    <source>
        <dbReference type="ARBA" id="ARBA00022475"/>
    </source>
</evidence>
<dbReference type="Pfam" id="PF00905">
    <property type="entry name" value="Transpeptidase"/>
    <property type="match status" value="1"/>
</dbReference>
<dbReference type="InterPro" id="IPR050515">
    <property type="entry name" value="Beta-lactam/transpept"/>
</dbReference>
<evidence type="ECO:0000256" key="11">
    <source>
        <dbReference type="ARBA" id="ARBA00022989"/>
    </source>
</evidence>
<proteinExistence type="predicted"/>
<evidence type="ECO:0000256" key="10">
    <source>
        <dbReference type="ARBA" id="ARBA00022984"/>
    </source>
</evidence>
<dbReference type="SUPFAM" id="SSF56601">
    <property type="entry name" value="beta-lactamase/transpeptidase-like"/>
    <property type="match status" value="1"/>
</dbReference>
<evidence type="ECO:0000256" key="13">
    <source>
        <dbReference type="ARBA" id="ARBA00023316"/>
    </source>
</evidence>
<dbReference type="Pfam" id="PF03717">
    <property type="entry name" value="PBP_dimer"/>
    <property type="match status" value="1"/>
</dbReference>
<protein>
    <submittedName>
        <fullName evidence="17">Penicillin-binding protein 2</fullName>
        <ecNumber evidence="17">3.4.16.4</ecNumber>
    </submittedName>
</protein>
<dbReference type="RefSeq" id="WP_169526202.1">
    <property type="nucleotide sequence ID" value="NZ_JAAMPU010000099.1"/>
</dbReference>
<dbReference type="NCBIfam" id="TIGR03423">
    <property type="entry name" value="pbp2_mrdA"/>
    <property type="match status" value="1"/>
</dbReference>
<sequence length="641" mass="73069">MRKVLIPTLIFIATILILIRLFYLQVIDEELKLKSDNNAIKIQYDYPERGYIYDRYGKLLVANQPSYDIMVIPREMKNIDTLEFCQLLNIPKSFFVERIKKAKVFSPRLPSVFLPQLNKKEFAAFQEKVRKFQGFYIQKRSLRDYQVNMGANVFGFITQVNDKIIKNNPYYNSGDLIGKQGVEQSYEKELRGIKGVKYIQKDKFNREIGAYKEGRFDTIARQGEDITLSIDAELQKYGEELMINKRGGIVAIEPKTGEILALVTAPSYDPALLVGRERSRNYTKLYNDSIAKPLYDRGLLAQYPPGSPFKILTGLVGLQEQVIDENTSFVCHHGFSYARGRFMKCHDSGVSMLHNGIFNSCNTYFASVYMKTINKYAKTPVAVDVWNKHVKSFGLGSFMGYDLPTGKKGRVPDSKLYKRIYPNWQYRATTIVSNAIGQGEVETTPIQLANMMAAVANRGYYYTPHIIKKIEGQKIDKAFTTKHKTTIDPKYFEPVISGLADVYHLGTAHGLEVDGIEICGKTGTAENFAKINGKRTKLQDHSIFVAFAPKDNPKIAIAVFVENGYWGKRWAGPITSLMIEKYIRRKITRTDLEKRMLEGSLQSEYDKYSGKAPKVDSLLIKKKPLDAQKPKEDEEDPEAEN</sequence>
<keyword evidence="5 17" id="KW-0121">Carboxypeptidase</keyword>
<feature type="region of interest" description="Disordered" evidence="14">
    <location>
        <begin position="619"/>
        <end position="641"/>
    </location>
</feature>
<keyword evidence="13" id="KW-0961">Cell wall biogenesis/degradation</keyword>
<keyword evidence="6" id="KW-0645">Protease</keyword>
<dbReference type="InterPro" id="IPR012338">
    <property type="entry name" value="Beta-lactam/transpept-like"/>
</dbReference>
<keyword evidence="10" id="KW-0573">Peptidoglycan synthesis</keyword>
<dbReference type="InterPro" id="IPR001460">
    <property type="entry name" value="PCN-bd_Tpept"/>
</dbReference>
<dbReference type="GO" id="GO:0071972">
    <property type="term" value="F:peptidoglycan L,D-transpeptidase activity"/>
    <property type="evidence" value="ECO:0007669"/>
    <property type="project" value="TreeGrafter"/>
</dbReference>
<evidence type="ECO:0000256" key="9">
    <source>
        <dbReference type="ARBA" id="ARBA00022960"/>
    </source>
</evidence>
<keyword evidence="11" id="KW-1133">Transmembrane helix</keyword>
<dbReference type="Gene3D" id="3.90.1310.10">
    <property type="entry name" value="Penicillin-binding protein 2a (Domain 2)"/>
    <property type="match status" value="1"/>
</dbReference>
<evidence type="ECO:0000259" key="16">
    <source>
        <dbReference type="Pfam" id="PF03717"/>
    </source>
</evidence>
<keyword evidence="7" id="KW-0812">Transmembrane</keyword>
<dbReference type="PANTHER" id="PTHR30627:SF2">
    <property type="entry name" value="PEPTIDOGLYCAN D,D-TRANSPEPTIDASE MRDA"/>
    <property type="match status" value="1"/>
</dbReference>
<keyword evidence="12" id="KW-0472">Membrane</keyword>
<dbReference type="GO" id="GO:0005886">
    <property type="term" value="C:plasma membrane"/>
    <property type="evidence" value="ECO:0007669"/>
    <property type="project" value="UniProtKB-SubCell"/>
</dbReference>
<dbReference type="AlphaFoldDB" id="A0A972JGS6"/>
<dbReference type="GO" id="GO:0006508">
    <property type="term" value="P:proteolysis"/>
    <property type="evidence" value="ECO:0007669"/>
    <property type="project" value="UniProtKB-KW"/>
</dbReference>
<evidence type="ECO:0000259" key="15">
    <source>
        <dbReference type="Pfam" id="PF00905"/>
    </source>
</evidence>
<dbReference type="InterPro" id="IPR005311">
    <property type="entry name" value="PBP_dimer"/>
</dbReference>
<feature type="domain" description="Penicillin-binding protein dimerisation" evidence="16">
    <location>
        <begin position="46"/>
        <end position="209"/>
    </location>
</feature>
<evidence type="ECO:0000256" key="2">
    <source>
        <dbReference type="ARBA" id="ARBA00004236"/>
    </source>
</evidence>
<keyword evidence="3" id="KW-1003">Cell membrane</keyword>
<dbReference type="EMBL" id="JAAMPU010000099">
    <property type="protein sequence ID" value="NMH27195.1"/>
    <property type="molecule type" value="Genomic_DNA"/>
</dbReference>
<evidence type="ECO:0000256" key="6">
    <source>
        <dbReference type="ARBA" id="ARBA00022670"/>
    </source>
</evidence>
<comment type="caution">
    <text evidence="17">The sequence shown here is derived from an EMBL/GenBank/DDBJ whole genome shotgun (WGS) entry which is preliminary data.</text>
</comment>
<dbReference type="GO" id="GO:0009252">
    <property type="term" value="P:peptidoglycan biosynthetic process"/>
    <property type="evidence" value="ECO:0007669"/>
    <property type="project" value="UniProtKB-KW"/>
</dbReference>
<evidence type="ECO:0000256" key="12">
    <source>
        <dbReference type="ARBA" id="ARBA00023136"/>
    </source>
</evidence>
<keyword evidence="9" id="KW-0133">Cell shape</keyword>
<evidence type="ECO:0000256" key="1">
    <source>
        <dbReference type="ARBA" id="ARBA00004167"/>
    </source>
</evidence>
<dbReference type="Proteomes" id="UP000712080">
    <property type="component" value="Unassembled WGS sequence"/>
</dbReference>
<evidence type="ECO:0000313" key="18">
    <source>
        <dbReference type="Proteomes" id="UP000712080"/>
    </source>
</evidence>
<dbReference type="GO" id="GO:0071555">
    <property type="term" value="P:cell wall organization"/>
    <property type="evidence" value="ECO:0007669"/>
    <property type="project" value="UniProtKB-KW"/>
</dbReference>
<accession>A0A972JGS6</accession>
<dbReference type="SUPFAM" id="SSF56519">
    <property type="entry name" value="Penicillin binding protein dimerisation domain"/>
    <property type="match status" value="1"/>
</dbReference>
<dbReference type="InterPro" id="IPR036138">
    <property type="entry name" value="PBP_dimer_sf"/>
</dbReference>
<reference evidence="17" key="1">
    <citation type="submission" date="2020-02" db="EMBL/GenBank/DDBJ databases">
        <title>Flavobacterium sp. genome.</title>
        <authorList>
            <person name="Jung H.S."/>
            <person name="Baek J.H."/>
            <person name="Jeon C.O."/>
        </authorList>
    </citation>
    <scope>NUCLEOTIDE SEQUENCE</scope>
    <source>
        <strain evidence="17">SE-s28</strain>
    </source>
</reference>
<comment type="subcellular location">
    <subcellularLocation>
        <location evidence="2">Cell membrane</location>
    </subcellularLocation>
    <subcellularLocation>
        <location evidence="1">Membrane</location>
        <topology evidence="1">Single-pass membrane protein</topology>
    </subcellularLocation>
</comment>
<feature type="compositionally biased region" description="Basic and acidic residues" evidence="14">
    <location>
        <begin position="623"/>
        <end position="632"/>
    </location>
</feature>